<gene>
    <name evidence="1" type="ORF">DFR70_12633</name>
</gene>
<proteinExistence type="predicted"/>
<sequence>MELTTHPPVQGQLPLWESGAETMTPATRTRPAAAPRICPNPGCGYRAKGVSARGRLREDLQVVWLVPDPAGSEAAVERRYCHRCCPRPPHHQIADVECAACDCGGPLLVDALAAALITEGIMPDAVRRWLEDHGWREQGTGALVCPDHLSTQ</sequence>
<dbReference type="EMBL" id="QJKF01000026">
    <property type="protein sequence ID" value="PXX53912.1"/>
    <property type="molecule type" value="Genomic_DNA"/>
</dbReference>
<dbReference type="AlphaFoldDB" id="A0A318JMA0"/>
<dbReference type="Proteomes" id="UP000247569">
    <property type="component" value="Unassembled WGS sequence"/>
</dbReference>
<reference evidence="1 2" key="1">
    <citation type="submission" date="2018-05" db="EMBL/GenBank/DDBJ databases">
        <title>Genomic Encyclopedia of Type Strains, Phase IV (KMG-IV): sequencing the most valuable type-strain genomes for metagenomic binning, comparative biology and taxonomic classification.</title>
        <authorList>
            <person name="Goeker M."/>
        </authorList>
    </citation>
    <scope>NUCLEOTIDE SEQUENCE [LARGE SCALE GENOMIC DNA]</scope>
    <source>
        <strain evidence="1 2">DSM 44704</strain>
    </source>
</reference>
<evidence type="ECO:0000313" key="2">
    <source>
        <dbReference type="Proteomes" id="UP000247569"/>
    </source>
</evidence>
<organism evidence="1 2">
    <name type="scientific">Nocardia tenerifensis</name>
    <dbReference type="NCBI Taxonomy" id="228006"/>
    <lineage>
        <taxon>Bacteria</taxon>
        <taxon>Bacillati</taxon>
        <taxon>Actinomycetota</taxon>
        <taxon>Actinomycetes</taxon>
        <taxon>Mycobacteriales</taxon>
        <taxon>Nocardiaceae</taxon>
        <taxon>Nocardia</taxon>
    </lineage>
</organism>
<name>A0A318JMA0_9NOCA</name>
<dbReference type="OrthoDB" id="3405463at2"/>
<keyword evidence="2" id="KW-1185">Reference proteome</keyword>
<accession>A0A318JMA0</accession>
<comment type="caution">
    <text evidence="1">The sequence shown here is derived from an EMBL/GenBank/DDBJ whole genome shotgun (WGS) entry which is preliminary data.</text>
</comment>
<protein>
    <submittedName>
        <fullName evidence="1">Uncharacterized protein</fullName>
    </submittedName>
</protein>
<evidence type="ECO:0000313" key="1">
    <source>
        <dbReference type="EMBL" id="PXX53912.1"/>
    </source>
</evidence>